<evidence type="ECO:0000313" key="3">
    <source>
        <dbReference type="EMBL" id="PFH46919.1"/>
    </source>
</evidence>
<dbReference type="EMBL" id="KZ302148">
    <property type="protein sequence ID" value="PFH46919.1"/>
    <property type="molecule type" value="Genomic_DNA"/>
</dbReference>
<dbReference type="Proteomes" id="UP000242287">
    <property type="component" value="Unassembled WGS sequence"/>
</dbReference>
<organism evidence="3 4">
    <name type="scientific">Amanita thiersii Skay4041</name>
    <dbReference type="NCBI Taxonomy" id="703135"/>
    <lineage>
        <taxon>Eukaryota</taxon>
        <taxon>Fungi</taxon>
        <taxon>Dikarya</taxon>
        <taxon>Basidiomycota</taxon>
        <taxon>Agaricomycotina</taxon>
        <taxon>Agaricomycetes</taxon>
        <taxon>Agaricomycetidae</taxon>
        <taxon>Agaricales</taxon>
        <taxon>Pluteineae</taxon>
        <taxon>Amanitaceae</taxon>
        <taxon>Amanita</taxon>
    </lineage>
</organism>
<accession>A0A2A9N8V9</accession>
<keyword evidence="1" id="KW-1133">Transmembrane helix</keyword>
<evidence type="ECO:0000256" key="1">
    <source>
        <dbReference type="SAM" id="Phobius"/>
    </source>
</evidence>
<reference evidence="3 4" key="1">
    <citation type="submission" date="2014-02" db="EMBL/GenBank/DDBJ databases">
        <title>Transposable element dynamics among asymbiotic and ectomycorrhizal Amanita fungi.</title>
        <authorList>
            <consortium name="DOE Joint Genome Institute"/>
            <person name="Hess J."/>
            <person name="Skrede I."/>
            <person name="Wolfe B."/>
            <person name="LaButti K."/>
            <person name="Ohm R.A."/>
            <person name="Grigoriev I.V."/>
            <person name="Pringle A."/>
        </authorList>
    </citation>
    <scope>NUCLEOTIDE SEQUENCE [LARGE SCALE GENOMIC DNA]</scope>
    <source>
        <strain evidence="3 4">SKay4041</strain>
    </source>
</reference>
<gene>
    <name evidence="3" type="ORF">AMATHDRAFT_7257</name>
</gene>
<feature type="signal peptide" evidence="2">
    <location>
        <begin position="1"/>
        <end position="22"/>
    </location>
</feature>
<protein>
    <submittedName>
        <fullName evidence="3">Uncharacterized protein</fullName>
    </submittedName>
</protein>
<feature type="transmembrane region" description="Helical" evidence="1">
    <location>
        <begin position="63"/>
        <end position="84"/>
    </location>
</feature>
<feature type="chain" id="PRO_5012111822" evidence="2">
    <location>
        <begin position="23"/>
        <end position="94"/>
    </location>
</feature>
<name>A0A2A9N8V9_9AGAR</name>
<dbReference type="AlphaFoldDB" id="A0A2A9N8V9"/>
<keyword evidence="4" id="KW-1185">Reference proteome</keyword>
<evidence type="ECO:0000256" key="2">
    <source>
        <dbReference type="SAM" id="SignalP"/>
    </source>
</evidence>
<sequence length="94" mass="10205">MEFLFGWNLVEYLAIRVWLVRALVSLEKFSMVSPQSAPHCLCVVVTLKHPSLIFNQDDPNGGVWGGGSAGHFATIIIVVLMFALNSSGHAAPSH</sequence>
<evidence type="ECO:0000313" key="4">
    <source>
        <dbReference type="Proteomes" id="UP000242287"/>
    </source>
</evidence>
<proteinExistence type="predicted"/>
<keyword evidence="1" id="KW-0472">Membrane</keyword>
<keyword evidence="1" id="KW-0812">Transmembrane</keyword>
<keyword evidence="2" id="KW-0732">Signal</keyword>